<evidence type="ECO:0000313" key="3">
    <source>
        <dbReference type="Proteomes" id="UP001524473"/>
    </source>
</evidence>
<dbReference type="SUPFAM" id="SSF46785">
    <property type="entry name" value="Winged helix' DNA-binding domain"/>
    <property type="match status" value="1"/>
</dbReference>
<organism evidence="2 3">
    <name type="scientific">Neglectibacter timonensis</name>
    <dbReference type="NCBI Taxonomy" id="1776382"/>
    <lineage>
        <taxon>Bacteria</taxon>
        <taxon>Bacillati</taxon>
        <taxon>Bacillota</taxon>
        <taxon>Clostridia</taxon>
        <taxon>Eubacteriales</taxon>
        <taxon>Oscillospiraceae</taxon>
        <taxon>Neglectibacter</taxon>
    </lineage>
</organism>
<sequence>MANGEPTKKVSVELLCLSLLQEKDMYGYEMSQEIFRRSGGLLSMAEAAIYMSMYRLVKRGVVTDRRELSGDVKSRVRVYYHLTESGMEYFQEILADYKRSAQGMQNFFAYHTEDDHERN</sequence>
<comment type="caution">
    <text evidence="2">The sequence shown here is derived from an EMBL/GenBank/DDBJ whole genome shotgun (WGS) entry which is preliminary data.</text>
</comment>
<reference evidence="2 3" key="1">
    <citation type="submission" date="2022-06" db="EMBL/GenBank/DDBJ databases">
        <title>Isolation of gut microbiota from human fecal samples.</title>
        <authorList>
            <person name="Pamer E.G."/>
            <person name="Barat B."/>
            <person name="Waligurski E."/>
            <person name="Medina S."/>
            <person name="Paddock L."/>
            <person name="Mostad J."/>
        </authorList>
    </citation>
    <scope>NUCLEOTIDE SEQUENCE [LARGE SCALE GENOMIC DNA]</scope>
    <source>
        <strain evidence="2 3">DFI.9.73</strain>
    </source>
</reference>
<protein>
    <submittedName>
        <fullName evidence="2">PadR family transcriptional regulator</fullName>
    </submittedName>
</protein>
<dbReference type="InterPro" id="IPR005149">
    <property type="entry name" value="Tscrpt_reg_PadR_N"/>
</dbReference>
<gene>
    <name evidence="2" type="ORF">NE695_04865</name>
</gene>
<dbReference type="RefSeq" id="WP_066860172.1">
    <property type="nucleotide sequence ID" value="NZ_CABKVV010000009.1"/>
</dbReference>
<dbReference type="EMBL" id="JANFZH010000008">
    <property type="protein sequence ID" value="MCQ4839244.1"/>
    <property type="molecule type" value="Genomic_DNA"/>
</dbReference>
<dbReference type="InterPro" id="IPR052509">
    <property type="entry name" value="Metal_resp_DNA-bind_regulator"/>
</dbReference>
<dbReference type="Proteomes" id="UP001524473">
    <property type="component" value="Unassembled WGS sequence"/>
</dbReference>
<feature type="domain" description="Transcription regulator PadR N-terminal" evidence="1">
    <location>
        <begin position="17"/>
        <end position="92"/>
    </location>
</feature>
<keyword evidence="3" id="KW-1185">Reference proteome</keyword>
<accession>A0ABT1RX53</accession>
<name>A0ABT1RX53_9FIRM</name>
<evidence type="ECO:0000259" key="1">
    <source>
        <dbReference type="Pfam" id="PF03551"/>
    </source>
</evidence>
<dbReference type="InterPro" id="IPR036390">
    <property type="entry name" value="WH_DNA-bd_sf"/>
</dbReference>
<dbReference type="PANTHER" id="PTHR33169">
    <property type="entry name" value="PADR-FAMILY TRANSCRIPTIONAL REGULATOR"/>
    <property type="match status" value="1"/>
</dbReference>
<dbReference type="PANTHER" id="PTHR33169:SF14">
    <property type="entry name" value="TRANSCRIPTIONAL REGULATOR RV3488"/>
    <property type="match status" value="1"/>
</dbReference>
<dbReference type="InterPro" id="IPR036388">
    <property type="entry name" value="WH-like_DNA-bd_sf"/>
</dbReference>
<dbReference type="Pfam" id="PF03551">
    <property type="entry name" value="PadR"/>
    <property type="match status" value="1"/>
</dbReference>
<dbReference type="Gene3D" id="1.10.10.10">
    <property type="entry name" value="Winged helix-like DNA-binding domain superfamily/Winged helix DNA-binding domain"/>
    <property type="match status" value="1"/>
</dbReference>
<proteinExistence type="predicted"/>
<evidence type="ECO:0000313" key="2">
    <source>
        <dbReference type="EMBL" id="MCQ4839244.1"/>
    </source>
</evidence>
<dbReference type="GeneID" id="90531086"/>